<evidence type="ECO:0000256" key="11">
    <source>
        <dbReference type="SAM" id="MobiDB-lite"/>
    </source>
</evidence>
<dbReference type="PROSITE" id="PS50103">
    <property type="entry name" value="ZF_C3H1"/>
    <property type="match status" value="1"/>
</dbReference>
<evidence type="ECO:0000256" key="8">
    <source>
        <dbReference type="ARBA" id="ARBA00022833"/>
    </source>
</evidence>
<name>A0A9P0EZP2_BEMTA</name>
<feature type="region of interest" description="Disordered" evidence="11">
    <location>
        <begin position="444"/>
        <end position="514"/>
    </location>
</feature>
<dbReference type="InterPro" id="IPR000571">
    <property type="entry name" value="Znf_CCCH"/>
</dbReference>
<dbReference type="GO" id="GO:0036464">
    <property type="term" value="C:cytoplasmic ribonucleoprotein granule"/>
    <property type="evidence" value="ECO:0007669"/>
    <property type="project" value="TreeGrafter"/>
</dbReference>
<dbReference type="Pfam" id="PF11977">
    <property type="entry name" value="RNase_Zc3h12a"/>
    <property type="match status" value="1"/>
</dbReference>
<dbReference type="GO" id="GO:0008270">
    <property type="term" value="F:zinc ion binding"/>
    <property type="evidence" value="ECO:0007669"/>
    <property type="project" value="UniProtKB-KW"/>
</dbReference>
<dbReference type="Gene3D" id="3.40.50.11980">
    <property type="match status" value="1"/>
</dbReference>
<evidence type="ECO:0000256" key="2">
    <source>
        <dbReference type="ARBA" id="ARBA00010922"/>
    </source>
</evidence>
<sequence length="693" mass="77293">MEKPADSASLKFRIEFCEHDLPLVQKHMDVLCAKFGVKFLEAVSKDENSTLKSSCTFEVLRNPKEKSSSSDVSKIKQNTQSYVDALCSAEKKTGIEEDEDEDAQNERNDSSYDSDYEAGDESALHEDISRTVSDTLKAEFDEYVNTNDTSYMSKVEFGLKLGYSEKLVQTALQKLGPNPEQNELLEELIKLGAQGSSRGGSGGGTVGEVNELPPPLLSQECTVQQHQPNETRLRPIVIDGSNVAMSHGNNEVFSCRGIKICVDWFRARGHQEIVVFVPKWRKESPRPDNLIRDQDVLLELERERALVFTPSRLVGGKRMICYDDRYILRLAADMDGIVVSNDNYRDLAQENPEFRKVVNERILMYSFVNDRFMPPEDPLGRSGPTLDNFLSGAKMKMNGVSIPCPYGKKCTYGNKCKFEHPERGPFPQKSVSERLLENAQRQLQTRFSDNTSGKQLTGKSISLPLSSSSGGNYGADSKPVLKTRLSRTKSTNPVCLESSLSDQSQGNSMLGPSGTSIPSGWSMQGSSPTHPVNWPSPNAMNIQYERKHLHQDAPINLHAKLQRQLSLNPTYDPRLHHLQNFAASEHDRVARAASCDIYSPPPEIHQGVTRIASAPLSQHAALLKSQSNLSVPPPVWNVSPTFSHPTEDRNRLRYHLSSIFPQEQVDTVMQMYPAETNAQKLCALILSMFPIGS</sequence>
<dbReference type="Pfam" id="PF18561">
    <property type="entry name" value="Regnase_1_C"/>
    <property type="match status" value="1"/>
</dbReference>
<evidence type="ECO:0000256" key="7">
    <source>
        <dbReference type="ARBA" id="ARBA00022801"/>
    </source>
</evidence>
<evidence type="ECO:0000313" key="13">
    <source>
        <dbReference type="EMBL" id="CAH0382179.1"/>
    </source>
</evidence>
<reference evidence="13" key="1">
    <citation type="submission" date="2021-12" db="EMBL/GenBank/DDBJ databases">
        <authorList>
            <person name="King R."/>
        </authorList>
    </citation>
    <scope>NUCLEOTIDE SEQUENCE</scope>
</reference>
<dbReference type="CDD" id="cd18729">
    <property type="entry name" value="PIN_Zc3h12-like"/>
    <property type="match status" value="1"/>
</dbReference>
<dbReference type="AlphaFoldDB" id="A0A9P0EZP2"/>
<evidence type="ECO:0000256" key="1">
    <source>
        <dbReference type="ARBA" id="ARBA00001946"/>
    </source>
</evidence>
<proteinExistence type="inferred from homology"/>
<evidence type="ECO:0000256" key="10">
    <source>
        <dbReference type="PROSITE-ProRule" id="PRU00723"/>
    </source>
</evidence>
<feature type="region of interest" description="Disordered" evidence="11">
    <location>
        <begin position="93"/>
        <end position="125"/>
    </location>
</feature>
<dbReference type="GO" id="GO:0005634">
    <property type="term" value="C:nucleus"/>
    <property type="evidence" value="ECO:0007669"/>
    <property type="project" value="TreeGrafter"/>
</dbReference>
<dbReference type="GO" id="GO:0003729">
    <property type="term" value="F:mRNA binding"/>
    <property type="evidence" value="ECO:0007669"/>
    <property type="project" value="TreeGrafter"/>
</dbReference>
<evidence type="ECO:0000256" key="5">
    <source>
        <dbReference type="ARBA" id="ARBA00022759"/>
    </source>
</evidence>
<organism evidence="13 14">
    <name type="scientific">Bemisia tabaci</name>
    <name type="common">Sweetpotato whitefly</name>
    <name type="synonym">Aleurodes tabaci</name>
    <dbReference type="NCBI Taxonomy" id="7038"/>
    <lineage>
        <taxon>Eukaryota</taxon>
        <taxon>Metazoa</taxon>
        <taxon>Ecdysozoa</taxon>
        <taxon>Arthropoda</taxon>
        <taxon>Hexapoda</taxon>
        <taxon>Insecta</taxon>
        <taxon>Pterygota</taxon>
        <taxon>Neoptera</taxon>
        <taxon>Paraneoptera</taxon>
        <taxon>Hemiptera</taxon>
        <taxon>Sternorrhyncha</taxon>
        <taxon>Aleyrodoidea</taxon>
        <taxon>Aleyrodidae</taxon>
        <taxon>Aleyrodinae</taxon>
        <taxon>Bemisia</taxon>
    </lineage>
</organism>
<evidence type="ECO:0000256" key="3">
    <source>
        <dbReference type="ARBA" id="ARBA00022722"/>
    </source>
</evidence>
<evidence type="ECO:0000256" key="6">
    <source>
        <dbReference type="ARBA" id="ARBA00022771"/>
    </source>
</evidence>
<keyword evidence="7" id="KW-0378">Hydrolase</keyword>
<dbReference type="Pfam" id="PF18039">
    <property type="entry name" value="UBA_6"/>
    <property type="match status" value="1"/>
</dbReference>
<keyword evidence="6 10" id="KW-0863">Zinc-finger</keyword>
<gene>
    <name evidence="13" type="ORF">BEMITA_LOCUS1755</name>
</gene>
<evidence type="ECO:0000259" key="12">
    <source>
        <dbReference type="PROSITE" id="PS50103"/>
    </source>
</evidence>
<keyword evidence="5" id="KW-0255">Endonuclease</keyword>
<comment type="cofactor">
    <cofactor evidence="1">
        <name>Mg(2+)</name>
        <dbReference type="ChEBI" id="CHEBI:18420"/>
    </cofactor>
</comment>
<dbReference type="PANTHER" id="PTHR12876">
    <property type="entry name" value="N4BP1-RELATED"/>
    <property type="match status" value="1"/>
</dbReference>
<dbReference type="Proteomes" id="UP001152759">
    <property type="component" value="Chromosome 1"/>
</dbReference>
<dbReference type="GO" id="GO:0016787">
    <property type="term" value="F:hydrolase activity"/>
    <property type="evidence" value="ECO:0007669"/>
    <property type="project" value="UniProtKB-KW"/>
</dbReference>
<evidence type="ECO:0000256" key="4">
    <source>
        <dbReference type="ARBA" id="ARBA00022723"/>
    </source>
</evidence>
<feature type="compositionally biased region" description="Polar residues" evidence="11">
    <location>
        <begin position="444"/>
        <end position="459"/>
    </location>
</feature>
<dbReference type="PANTHER" id="PTHR12876:SF35">
    <property type="entry name" value="LD08718P-RELATED"/>
    <property type="match status" value="1"/>
</dbReference>
<feature type="domain" description="C3H1-type" evidence="12">
    <location>
        <begin position="398"/>
        <end position="423"/>
    </location>
</feature>
<dbReference type="FunFam" id="3.40.50.11980:FF:000001">
    <property type="entry name" value="ZC3H12A isoform 1"/>
    <property type="match status" value="1"/>
</dbReference>
<keyword evidence="9" id="KW-0460">Magnesium</keyword>
<keyword evidence="4 10" id="KW-0479">Metal-binding</keyword>
<protein>
    <recommendedName>
        <fullName evidence="12">C3H1-type domain-containing protein</fullName>
    </recommendedName>
</protein>
<dbReference type="InterPro" id="IPR021869">
    <property type="entry name" value="RNase_Zc3h12_NYN"/>
</dbReference>
<feature type="compositionally biased region" description="Low complexity" evidence="11">
    <location>
        <begin position="460"/>
        <end position="469"/>
    </location>
</feature>
<feature type="compositionally biased region" description="Polar residues" evidence="11">
    <location>
        <begin position="488"/>
        <end position="514"/>
    </location>
</feature>
<keyword evidence="8 10" id="KW-0862">Zinc</keyword>
<evidence type="ECO:0000313" key="14">
    <source>
        <dbReference type="Proteomes" id="UP001152759"/>
    </source>
</evidence>
<dbReference type="GO" id="GO:0004521">
    <property type="term" value="F:RNA endonuclease activity"/>
    <property type="evidence" value="ECO:0007669"/>
    <property type="project" value="TreeGrafter"/>
</dbReference>
<keyword evidence="3" id="KW-0540">Nuclease</keyword>
<evidence type="ECO:0000256" key="9">
    <source>
        <dbReference type="ARBA" id="ARBA00022842"/>
    </source>
</evidence>
<dbReference type="EMBL" id="OU963862">
    <property type="protein sequence ID" value="CAH0382179.1"/>
    <property type="molecule type" value="Genomic_DNA"/>
</dbReference>
<dbReference type="OrthoDB" id="392925at2759"/>
<dbReference type="InterPro" id="IPR040546">
    <property type="entry name" value="Rege-1_UBA-like"/>
</dbReference>
<dbReference type="InterPro" id="IPR051101">
    <property type="entry name" value="ZC3H12/N4BP1_RNase_Reg"/>
</dbReference>
<comment type="similarity">
    <text evidence="2">Belongs to the ZC3H12 family.</text>
</comment>
<feature type="zinc finger region" description="C3H1-type" evidence="10">
    <location>
        <begin position="398"/>
        <end position="423"/>
    </location>
</feature>
<keyword evidence="14" id="KW-1185">Reference proteome</keyword>
<dbReference type="KEGG" id="btab:109033215"/>
<accession>A0A9P0EZP2</accession>
<dbReference type="InterPro" id="IPR040757">
    <property type="entry name" value="Regnase_1/ZC3H12_C"/>
</dbReference>